<dbReference type="InterPro" id="IPR022537">
    <property type="entry name" value="TRSP_dom"/>
</dbReference>
<evidence type="ECO:0000259" key="2">
    <source>
        <dbReference type="Pfam" id="PF15609"/>
    </source>
</evidence>
<dbReference type="PIRSF" id="PIRSF020967">
    <property type="entry name" value="UCP020967"/>
    <property type="match status" value="1"/>
</dbReference>
<dbReference type="SUPFAM" id="SSF53271">
    <property type="entry name" value="PRTase-like"/>
    <property type="match status" value="1"/>
</dbReference>
<sequence>MKNSRTLTCCNQKSTLDILSQLKVHIQITDNPYGLKLEELFEMAARMNKKRSFLFVSKLLGKHIPINPATGLATGLLLANRYMEAVYDKEIGKKEEWLSYLSGEHKVIDDSPFIGEGINPVIIGFAETATALGHAFYQSFTQADFFHTTREILKSQTSVINFEEEHSHATSHRSYIPEVLLDNSREIILVDDEMTTGKTAINIIRSIQEKYPRTTYSVVSILDWRSDDHKKQFALLEQELGIRIKAVSLLSGTIEVDGAPEPGNQQITDYNQSQVTPFIEEIYLEEIFPQELEGVEQVSVTLDGVEKSIPYMRETGRFGLHATENASIHLRLETIAEELNQSRTGLNTLCLGTGEFMYIPMKIASMMGDGVSYHSTTRSPIYTLNQKDYGAKFGLSFPNPDDQQIAQFVYNIPPKEYDEIFVFFERAITKEKLAPFLAELEKTETPNVKIVYFKGGKP</sequence>
<evidence type="ECO:0000259" key="1">
    <source>
        <dbReference type="Pfam" id="PF12500"/>
    </source>
</evidence>
<keyword evidence="4" id="KW-1185">Reference proteome</keyword>
<dbReference type="EMBL" id="JAUSUB010000019">
    <property type="protein sequence ID" value="MDQ0272018.1"/>
    <property type="molecule type" value="Genomic_DNA"/>
</dbReference>
<dbReference type="InterPro" id="IPR029057">
    <property type="entry name" value="PRTase-like"/>
</dbReference>
<dbReference type="CDD" id="cd06223">
    <property type="entry name" value="PRTases_typeI"/>
    <property type="match status" value="1"/>
</dbReference>
<reference evidence="3 4" key="1">
    <citation type="submission" date="2023-07" db="EMBL/GenBank/DDBJ databases">
        <title>Genomic Encyclopedia of Type Strains, Phase IV (KMG-IV): sequencing the most valuable type-strain genomes for metagenomic binning, comparative biology and taxonomic classification.</title>
        <authorList>
            <person name="Goeker M."/>
        </authorList>
    </citation>
    <scope>NUCLEOTIDE SEQUENCE [LARGE SCALE GENOMIC DNA]</scope>
    <source>
        <strain evidence="3 4">DSM 23494</strain>
    </source>
</reference>
<dbReference type="InterPro" id="IPR041688">
    <property type="entry name" value="PRTase_2"/>
</dbReference>
<gene>
    <name evidence="3" type="ORF">J2S17_003910</name>
</gene>
<dbReference type="RefSeq" id="WP_307477334.1">
    <property type="nucleotide sequence ID" value="NZ_JAUSUB010000019.1"/>
</dbReference>
<dbReference type="InterPro" id="IPR000836">
    <property type="entry name" value="PRTase_dom"/>
</dbReference>
<name>A0ABU0AL73_9BACI</name>
<dbReference type="Gene3D" id="3.40.50.2020">
    <property type="match status" value="1"/>
</dbReference>
<organism evidence="3 4">
    <name type="scientific">Cytobacillus purgationiresistens</name>
    <dbReference type="NCBI Taxonomy" id="863449"/>
    <lineage>
        <taxon>Bacteria</taxon>
        <taxon>Bacillati</taxon>
        <taxon>Bacillota</taxon>
        <taxon>Bacilli</taxon>
        <taxon>Bacillales</taxon>
        <taxon>Bacillaceae</taxon>
        <taxon>Cytobacillus</taxon>
    </lineage>
</organism>
<dbReference type="InterPro" id="IPR011214">
    <property type="entry name" value="UCP020967"/>
</dbReference>
<accession>A0ABU0AL73</accession>
<dbReference type="Proteomes" id="UP001238088">
    <property type="component" value="Unassembled WGS sequence"/>
</dbReference>
<feature type="domain" description="Orotate phosphoribosyltransferase-like" evidence="2">
    <location>
        <begin position="40"/>
        <end position="253"/>
    </location>
</feature>
<dbReference type="Pfam" id="PF15609">
    <property type="entry name" value="PRTase_2"/>
    <property type="match status" value="1"/>
</dbReference>
<evidence type="ECO:0000313" key="3">
    <source>
        <dbReference type="EMBL" id="MDQ0272018.1"/>
    </source>
</evidence>
<dbReference type="Pfam" id="PF12500">
    <property type="entry name" value="TRSP"/>
    <property type="match status" value="1"/>
</dbReference>
<protein>
    <submittedName>
        <fullName evidence="3">DNA polymerase III delta prime subunit</fullName>
    </submittedName>
</protein>
<proteinExistence type="predicted"/>
<comment type="caution">
    <text evidence="3">The sequence shown here is derived from an EMBL/GenBank/DDBJ whole genome shotgun (WGS) entry which is preliminary data.</text>
</comment>
<evidence type="ECO:0000313" key="4">
    <source>
        <dbReference type="Proteomes" id="UP001238088"/>
    </source>
</evidence>
<feature type="domain" description="TRSP" evidence="1">
    <location>
        <begin position="314"/>
        <end position="440"/>
    </location>
</feature>